<dbReference type="GO" id="GO:0006633">
    <property type="term" value="P:fatty acid biosynthetic process"/>
    <property type="evidence" value="ECO:0007669"/>
    <property type="project" value="TreeGrafter"/>
</dbReference>
<evidence type="ECO:0000256" key="1">
    <source>
        <dbReference type="ARBA" id="ARBA00022679"/>
    </source>
</evidence>
<dbReference type="Pfam" id="PF02801">
    <property type="entry name" value="Ketoacyl-synt_C"/>
    <property type="match status" value="1"/>
</dbReference>
<evidence type="ECO:0000313" key="5">
    <source>
        <dbReference type="Proteomes" id="UP000219994"/>
    </source>
</evidence>
<gene>
    <name evidence="4" type="ORF">B5766_00905</name>
</gene>
<accession>A0A2A6FU47</accession>
<feature type="domain" description="Beta-ketoacyl synthase C-terminal" evidence="3">
    <location>
        <begin position="1"/>
        <end position="85"/>
    </location>
</feature>
<dbReference type="EMBL" id="NAEP01000015">
    <property type="protein sequence ID" value="PDQ36414.1"/>
    <property type="molecule type" value="Genomic_DNA"/>
</dbReference>
<organism evidence="4 5">
    <name type="scientific">Candidatus Lumbricidiphila eiseniae</name>
    <dbReference type="NCBI Taxonomy" id="1969409"/>
    <lineage>
        <taxon>Bacteria</taxon>
        <taxon>Bacillati</taxon>
        <taxon>Actinomycetota</taxon>
        <taxon>Actinomycetes</taxon>
        <taxon>Micrococcales</taxon>
        <taxon>Microbacteriaceae</taxon>
        <taxon>Candidatus Lumbricidiphila</taxon>
    </lineage>
</organism>
<dbReference type="Gene3D" id="3.40.47.10">
    <property type="match status" value="1"/>
</dbReference>
<evidence type="ECO:0000259" key="3">
    <source>
        <dbReference type="Pfam" id="PF02801"/>
    </source>
</evidence>
<dbReference type="AlphaFoldDB" id="A0A2A6FU47"/>
<name>A0A2A6FU47_9MICO</name>
<dbReference type="InterPro" id="IPR016039">
    <property type="entry name" value="Thiolase-like"/>
</dbReference>
<dbReference type="SUPFAM" id="SSF53901">
    <property type="entry name" value="Thiolase-like"/>
    <property type="match status" value="1"/>
</dbReference>
<dbReference type="GO" id="GO:0004315">
    <property type="term" value="F:3-oxoacyl-[acyl-carrier-protein] synthase activity"/>
    <property type="evidence" value="ECO:0007669"/>
    <property type="project" value="TreeGrafter"/>
</dbReference>
<dbReference type="Proteomes" id="UP000219994">
    <property type="component" value="Unassembled WGS sequence"/>
</dbReference>
<dbReference type="PANTHER" id="PTHR11712">
    <property type="entry name" value="POLYKETIDE SYNTHASE-RELATED"/>
    <property type="match status" value="1"/>
</dbReference>
<dbReference type="PANTHER" id="PTHR11712:SF336">
    <property type="entry name" value="3-OXOACYL-[ACYL-CARRIER-PROTEIN] SYNTHASE, MITOCHONDRIAL"/>
    <property type="match status" value="1"/>
</dbReference>
<comment type="caution">
    <text evidence="4">The sequence shown here is derived from an EMBL/GenBank/DDBJ whole genome shotgun (WGS) entry which is preliminary data.</text>
</comment>
<dbReference type="InterPro" id="IPR000794">
    <property type="entry name" value="Beta-ketoacyl_synthase"/>
</dbReference>
<feature type="region of interest" description="Disordered" evidence="2">
    <location>
        <begin position="96"/>
        <end position="115"/>
    </location>
</feature>
<evidence type="ECO:0000313" key="4">
    <source>
        <dbReference type="EMBL" id="PDQ36414.1"/>
    </source>
</evidence>
<keyword evidence="1" id="KW-0808">Transferase</keyword>
<evidence type="ECO:0000256" key="2">
    <source>
        <dbReference type="SAM" id="MobiDB-lite"/>
    </source>
</evidence>
<dbReference type="InterPro" id="IPR014031">
    <property type="entry name" value="Ketoacyl_synth_C"/>
</dbReference>
<proteinExistence type="predicted"/>
<reference evidence="5" key="1">
    <citation type="submission" date="2017-03" db="EMBL/GenBank/DDBJ databases">
        <authorList>
            <person name="Lund M.B."/>
        </authorList>
    </citation>
    <scope>NUCLEOTIDE SEQUENCE [LARGE SCALE GENOMIC DNA]</scope>
</reference>
<sequence>MTRALEEAGVVGVDYVHAHATDTVQGDAAEVEAITRLTAKRGIPDITVSSHKGALGHLLHASAFPGLVAAIGAIRDGLLPTTIGLREPLLARGSTFPSRVPLPSRPGPSSTSSCTPSASAAITRVSYSATLLRFEYGVF</sequence>
<protein>
    <recommendedName>
        <fullName evidence="3">Beta-ketoacyl synthase C-terminal domain-containing protein</fullName>
    </recommendedName>
</protein>